<protein>
    <recommendedName>
        <fullName evidence="1">Xylose isomerase-like TIM barrel domain-containing protein</fullName>
    </recommendedName>
</protein>
<dbReference type="InterPro" id="IPR036237">
    <property type="entry name" value="Xyl_isomerase-like_sf"/>
</dbReference>
<accession>A0A0S7XQ09</accession>
<reference evidence="2 3" key="1">
    <citation type="journal article" date="2015" name="Microbiome">
        <title>Genomic resolution of linkages in carbon, nitrogen, and sulfur cycling among widespread estuary sediment bacteria.</title>
        <authorList>
            <person name="Baker B.J."/>
            <person name="Lazar C.S."/>
            <person name="Teske A.P."/>
            <person name="Dick G.J."/>
        </authorList>
    </citation>
    <scope>NUCLEOTIDE SEQUENCE [LARGE SCALE GENOMIC DNA]</scope>
    <source>
        <strain evidence="2">DG_56</strain>
    </source>
</reference>
<name>A0A0S7XQ09_9BACT</name>
<dbReference type="InterPro" id="IPR050312">
    <property type="entry name" value="IolE/XylAMocC-like"/>
</dbReference>
<feature type="domain" description="Xylose isomerase-like TIM barrel" evidence="1">
    <location>
        <begin position="24"/>
        <end position="262"/>
    </location>
</feature>
<dbReference type="PANTHER" id="PTHR12110:SF48">
    <property type="entry name" value="BLL3656 PROTEIN"/>
    <property type="match status" value="1"/>
</dbReference>
<dbReference type="PANTHER" id="PTHR12110">
    <property type="entry name" value="HYDROXYPYRUVATE ISOMERASE"/>
    <property type="match status" value="1"/>
</dbReference>
<dbReference type="EMBL" id="LIZY01000023">
    <property type="protein sequence ID" value="KPJ64520.1"/>
    <property type="molecule type" value="Genomic_DNA"/>
</dbReference>
<evidence type="ECO:0000313" key="3">
    <source>
        <dbReference type="Proteomes" id="UP000052020"/>
    </source>
</evidence>
<dbReference type="InterPro" id="IPR013022">
    <property type="entry name" value="Xyl_isomerase-like_TIM-brl"/>
</dbReference>
<gene>
    <name evidence="2" type="ORF">AMK68_01530</name>
</gene>
<sequence>MPDKLALNLITIKQAGLAQGMGIAAGAGYQGVGLWIEDLHAGAQHGLPPAEVGRTLRNLGLRCAEVLPVMGWMYAARDERQRAFERAEQAMKVARLIDCDTIVACAATEAGELSDAVTDFSDLCHLARGYEMRIALEFLGSAAQIKDVAAAWQIIEGANQHNGGLLLDTFHFYLGGSRVEDLAAVSPEKIFLVHINDCMDVPMEELTDLHRVMPGLGIEPLTDIVALLVEKGYDGYYSLEIFNEEYWEADPRQVAADGLRALGRALEV</sequence>
<evidence type="ECO:0000313" key="2">
    <source>
        <dbReference type="EMBL" id="KPJ64520.1"/>
    </source>
</evidence>
<dbReference type="Gene3D" id="3.20.20.150">
    <property type="entry name" value="Divalent-metal-dependent TIM barrel enzymes"/>
    <property type="match status" value="1"/>
</dbReference>
<dbReference type="AlphaFoldDB" id="A0A0S7XQ09"/>
<comment type="caution">
    <text evidence="2">The sequence shown here is derived from an EMBL/GenBank/DDBJ whole genome shotgun (WGS) entry which is preliminary data.</text>
</comment>
<dbReference type="Pfam" id="PF01261">
    <property type="entry name" value="AP_endonuc_2"/>
    <property type="match status" value="1"/>
</dbReference>
<dbReference type="SUPFAM" id="SSF51658">
    <property type="entry name" value="Xylose isomerase-like"/>
    <property type="match status" value="1"/>
</dbReference>
<organism evidence="2 3">
    <name type="scientific">candidate division KD3-62 bacterium DG_56</name>
    <dbReference type="NCBI Taxonomy" id="1704032"/>
    <lineage>
        <taxon>Bacteria</taxon>
        <taxon>candidate division KD3-62</taxon>
    </lineage>
</organism>
<dbReference type="Proteomes" id="UP000052020">
    <property type="component" value="Unassembled WGS sequence"/>
</dbReference>
<proteinExistence type="predicted"/>
<evidence type="ECO:0000259" key="1">
    <source>
        <dbReference type="Pfam" id="PF01261"/>
    </source>
</evidence>